<evidence type="ECO:0000313" key="3">
    <source>
        <dbReference type="Proteomes" id="UP000322927"/>
    </source>
</evidence>
<dbReference type="InterPro" id="IPR011051">
    <property type="entry name" value="RmlC_Cupin_sf"/>
</dbReference>
<gene>
    <name evidence="2" type="ORF">DEJ48_00530</name>
</gene>
<accession>A0A5P2BNQ9</accession>
<protein>
    <submittedName>
        <fullName evidence="2">Uncharacterized protein</fullName>
    </submittedName>
</protein>
<dbReference type="InterPro" id="IPR014710">
    <property type="entry name" value="RmlC-like_jellyroll"/>
</dbReference>
<evidence type="ECO:0000256" key="1">
    <source>
        <dbReference type="SAM" id="MobiDB-lite"/>
    </source>
</evidence>
<dbReference type="RefSeq" id="WP_150213398.1">
    <property type="nucleotide sequence ID" value="NZ_CP029192.1"/>
</dbReference>
<dbReference type="OrthoDB" id="8451629at2"/>
<feature type="region of interest" description="Disordered" evidence="1">
    <location>
        <begin position="1"/>
        <end position="22"/>
    </location>
</feature>
<reference evidence="2 3" key="1">
    <citation type="submission" date="2018-05" db="EMBL/GenBank/DDBJ databases">
        <title>Streptomyces venezuelae.</title>
        <authorList>
            <person name="Kim W."/>
            <person name="Lee N."/>
            <person name="Cho B.-K."/>
        </authorList>
    </citation>
    <scope>NUCLEOTIDE SEQUENCE [LARGE SCALE GENOMIC DNA]</scope>
    <source>
        <strain evidence="2 3">ATCC 14584</strain>
    </source>
</reference>
<evidence type="ECO:0000313" key="2">
    <source>
        <dbReference type="EMBL" id="QES32105.1"/>
    </source>
</evidence>
<dbReference type="Gene3D" id="2.60.120.10">
    <property type="entry name" value="Jelly Rolls"/>
    <property type="match status" value="1"/>
</dbReference>
<dbReference type="AlphaFoldDB" id="A0A5P2BNQ9"/>
<dbReference type="SUPFAM" id="SSF51182">
    <property type="entry name" value="RmlC-like cupins"/>
    <property type="match status" value="1"/>
</dbReference>
<proteinExistence type="predicted"/>
<sequence length="171" mass="17434">MSEPGAPTPLFLSPRQTGAPGRGPVSLVWSLHERDRDLDAAVVRLAPGTDLGEDAGAGHGLLLTVLAGDGELRLADTRFPLAPGALAWLPARTAHALRAGAQGLTYTTAHRRPAPAGPGTGAGEPVCLLDWVCPQCGRLAAGREDRFCARCGQPLTGTGDTAGTGETAGRG</sequence>
<dbReference type="EMBL" id="CP029192">
    <property type="protein sequence ID" value="QES32105.1"/>
    <property type="molecule type" value="Genomic_DNA"/>
</dbReference>
<name>A0A5P2BNQ9_STRVZ</name>
<organism evidence="2 3">
    <name type="scientific">Streptomyces venezuelae</name>
    <dbReference type="NCBI Taxonomy" id="54571"/>
    <lineage>
        <taxon>Bacteria</taxon>
        <taxon>Bacillati</taxon>
        <taxon>Actinomycetota</taxon>
        <taxon>Actinomycetes</taxon>
        <taxon>Kitasatosporales</taxon>
        <taxon>Streptomycetaceae</taxon>
        <taxon>Streptomyces</taxon>
    </lineage>
</organism>
<dbReference type="Proteomes" id="UP000322927">
    <property type="component" value="Chromosome"/>
</dbReference>